<protein>
    <recommendedName>
        <fullName evidence="2">Reverse transcriptase Ty1/copia-type domain-containing protein</fullName>
    </recommendedName>
</protein>
<evidence type="ECO:0000313" key="4">
    <source>
        <dbReference type="Proteomes" id="UP001341281"/>
    </source>
</evidence>
<name>A0AAQ3X3E0_PASNO</name>
<organism evidence="3 4">
    <name type="scientific">Paspalum notatum var. saurae</name>
    <dbReference type="NCBI Taxonomy" id="547442"/>
    <lineage>
        <taxon>Eukaryota</taxon>
        <taxon>Viridiplantae</taxon>
        <taxon>Streptophyta</taxon>
        <taxon>Embryophyta</taxon>
        <taxon>Tracheophyta</taxon>
        <taxon>Spermatophyta</taxon>
        <taxon>Magnoliopsida</taxon>
        <taxon>Liliopsida</taxon>
        <taxon>Poales</taxon>
        <taxon>Poaceae</taxon>
        <taxon>PACMAD clade</taxon>
        <taxon>Panicoideae</taxon>
        <taxon>Andropogonodae</taxon>
        <taxon>Paspaleae</taxon>
        <taxon>Paspalinae</taxon>
        <taxon>Paspalum</taxon>
    </lineage>
</organism>
<dbReference type="PANTHER" id="PTHR11439:SF440">
    <property type="entry name" value="INTEGRASE CATALYTIC DOMAIN-CONTAINING PROTEIN"/>
    <property type="match status" value="1"/>
</dbReference>
<dbReference type="InterPro" id="IPR013103">
    <property type="entry name" value="RVT_2"/>
</dbReference>
<dbReference type="SUPFAM" id="SSF56672">
    <property type="entry name" value="DNA/RNA polymerases"/>
    <property type="match status" value="1"/>
</dbReference>
<evidence type="ECO:0000256" key="1">
    <source>
        <dbReference type="SAM" id="MobiDB-lite"/>
    </source>
</evidence>
<accession>A0AAQ3X3E0</accession>
<dbReference type="CDD" id="cd09272">
    <property type="entry name" value="RNase_HI_RT_Ty1"/>
    <property type="match status" value="1"/>
</dbReference>
<dbReference type="PANTHER" id="PTHR11439">
    <property type="entry name" value="GAG-POL-RELATED RETROTRANSPOSON"/>
    <property type="match status" value="1"/>
</dbReference>
<proteinExistence type="predicted"/>
<evidence type="ECO:0000313" key="3">
    <source>
        <dbReference type="EMBL" id="WVZ82885.1"/>
    </source>
</evidence>
<keyword evidence="4" id="KW-1185">Reference proteome</keyword>
<dbReference type="EMBL" id="CP144750">
    <property type="protein sequence ID" value="WVZ82885.1"/>
    <property type="molecule type" value="Genomic_DNA"/>
</dbReference>
<dbReference type="Pfam" id="PF07727">
    <property type="entry name" value="RVT_2"/>
    <property type="match status" value="1"/>
</dbReference>
<dbReference type="Proteomes" id="UP001341281">
    <property type="component" value="Chromosome 06"/>
</dbReference>
<gene>
    <name evidence="3" type="ORF">U9M48_030093</name>
</gene>
<feature type="domain" description="Reverse transcriptase Ty1/copia-type" evidence="2">
    <location>
        <begin position="158"/>
        <end position="388"/>
    </location>
</feature>
<reference evidence="3 4" key="1">
    <citation type="submission" date="2024-02" db="EMBL/GenBank/DDBJ databases">
        <title>High-quality chromosome-scale genome assembly of Pensacola bahiagrass (Paspalum notatum Flugge var. saurae).</title>
        <authorList>
            <person name="Vega J.M."/>
            <person name="Podio M."/>
            <person name="Orjuela J."/>
            <person name="Siena L.A."/>
            <person name="Pessino S.C."/>
            <person name="Combes M.C."/>
            <person name="Mariac C."/>
            <person name="Albertini E."/>
            <person name="Pupilli F."/>
            <person name="Ortiz J.P.A."/>
            <person name="Leblanc O."/>
        </authorList>
    </citation>
    <scope>NUCLEOTIDE SEQUENCE [LARGE SCALE GENOMIC DNA]</scope>
    <source>
        <strain evidence="3">R1</strain>
        <tissue evidence="3">Leaf</tissue>
    </source>
</reference>
<dbReference type="InterPro" id="IPR043502">
    <property type="entry name" value="DNA/RNA_pol_sf"/>
</dbReference>
<feature type="region of interest" description="Disordered" evidence="1">
    <location>
        <begin position="63"/>
        <end position="82"/>
    </location>
</feature>
<sequence>MEAAIKMIPCLVDESSSTRAIESCRENENNDIQSGPIQQQSRRMEAVISGSGPQQRMEVETNELNPTPSHENNSEGDIRYKGPLKVYTKRKSRAQVETPITIPEHSSPSSLEIVDVSSSEIENEDSTLDDLPIALRKEARVKAGVPRPRYGFENDIRKKVVSCKWVFSAKQNPEGKVERYKARLVARGYSQTYGIDYDETFASVAKMSTVRMLISCAANFGWPLHQWDVKNAFLHGNLQEEVYMEIPPGFSKPDVAGKVCRLRKSLYGLKQSPRAWFDRFRRALCGMSYKQCNGDHTVFYRHSRRRIVILAVYVDDIIITGDDEAEINRLKEDLSKVFEVKDLGQLKYFLGIEIARSTKGIFLSQRKYVLDLLSETGMLGCRPAPTPIDPNHKLCATSGDPMNKESYQRLVRRLIYLCHTRPDISYAVSVVSRYMHDPWSGHLDAAYRILRYLKNGPGKGLVFKSHGHLNVEGYCDADWASCLDDRRSTSGYCVFVGGNLISWRSKKQPVVSRSSAEAEYRAMSLAISEMMWVKNLLSELYVLRKGPLKLWCDNKSAINIANNPVQHDRTKHVEIDRFFIKEKLDSGVLELRHVNSSNQVADCLTKGLGVKECNETCNKMGMIDIYHSF</sequence>
<evidence type="ECO:0000259" key="2">
    <source>
        <dbReference type="Pfam" id="PF07727"/>
    </source>
</evidence>
<dbReference type="AlphaFoldDB" id="A0AAQ3X3E0"/>